<evidence type="ECO:0000256" key="5">
    <source>
        <dbReference type="ARBA" id="ARBA00022553"/>
    </source>
</evidence>
<accession>A0A1Q5PUF1</accession>
<evidence type="ECO:0000313" key="17">
    <source>
        <dbReference type="Proteomes" id="UP000185612"/>
    </source>
</evidence>
<name>A0A1Q5PUF1_9ACTO</name>
<feature type="domain" description="Histidine kinase" evidence="14">
    <location>
        <begin position="218"/>
        <end position="420"/>
    </location>
</feature>
<dbReference type="SMART" id="SM00388">
    <property type="entry name" value="HisKA"/>
    <property type="match status" value="1"/>
</dbReference>
<keyword evidence="13" id="KW-0472">Membrane</keyword>
<dbReference type="Gene3D" id="3.30.565.10">
    <property type="entry name" value="Histidine kinase-like ATPase, C-terminal domain"/>
    <property type="match status" value="1"/>
</dbReference>
<evidence type="ECO:0000256" key="13">
    <source>
        <dbReference type="SAM" id="Phobius"/>
    </source>
</evidence>
<dbReference type="InterPro" id="IPR005467">
    <property type="entry name" value="His_kinase_dom"/>
</dbReference>
<gene>
    <name evidence="16" type="ORF">BSZ40_09405</name>
</gene>
<sequence>MRGLRWAVVALLAAVGAAIGLLWVSLSRSVPHQAVAFNSVVQEVTAAWPLTSPTPLVGLELPVAVVDADGQLIASTITELTAGESLPAAAARRHLLGAPVVVDGRQVGFLYADPATLAALRAAHQQLAWQLTGLLAALLVVGLGLAGWGWRRLVRPFRRLENFATEVAAGRLDTPLLREKDDAFGAWQQSFDLLRSELAAARARELAVQASKAELLAQLGHDLRTPLSTLSATAELLALQTTGPASRERLDLLVAKSHQVAALVDDIFAASATPESQLTVTPVALTSSQLAHLCTQATLEGTVVAPPPAALVLADPVRVSQVLQNLCENARKYAGHDPRIDFVLDDDELRLLVSDTGPGVHDGELAAIFQRGYRGQNAANVPGHGLGLYTCSQLVGAMGGHITAANTPTGFALTVGLPLA</sequence>
<keyword evidence="5" id="KW-0597">Phosphoprotein</keyword>
<evidence type="ECO:0000256" key="8">
    <source>
        <dbReference type="ARBA" id="ARBA00022741"/>
    </source>
</evidence>
<keyword evidence="8" id="KW-0547">Nucleotide-binding</keyword>
<dbReference type="EMBL" id="MQVS01000010">
    <property type="protein sequence ID" value="OKL51112.1"/>
    <property type="molecule type" value="Genomic_DNA"/>
</dbReference>
<dbReference type="InterPro" id="IPR004358">
    <property type="entry name" value="Sig_transdc_His_kin-like_C"/>
</dbReference>
<dbReference type="SMART" id="SM00304">
    <property type="entry name" value="HAMP"/>
    <property type="match status" value="1"/>
</dbReference>
<dbReference type="OrthoDB" id="9757990at2"/>
<dbReference type="InterPro" id="IPR036890">
    <property type="entry name" value="HATPase_C_sf"/>
</dbReference>
<dbReference type="PANTHER" id="PTHR44936">
    <property type="entry name" value="SENSOR PROTEIN CREC"/>
    <property type="match status" value="1"/>
</dbReference>
<keyword evidence="17" id="KW-1185">Reference proteome</keyword>
<comment type="subcellular location">
    <subcellularLocation>
        <location evidence="2">Cell membrane</location>
        <topology evidence="2">Multi-pass membrane protein</topology>
    </subcellularLocation>
</comment>
<dbReference type="PRINTS" id="PR00344">
    <property type="entry name" value="BCTRLSENSOR"/>
</dbReference>
<dbReference type="STRING" id="52770.BSZ40_09405"/>
<evidence type="ECO:0000256" key="1">
    <source>
        <dbReference type="ARBA" id="ARBA00000085"/>
    </source>
</evidence>
<dbReference type="AlphaFoldDB" id="A0A1Q5PUF1"/>
<evidence type="ECO:0000256" key="9">
    <source>
        <dbReference type="ARBA" id="ARBA00022777"/>
    </source>
</evidence>
<dbReference type="InterPro" id="IPR003661">
    <property type="entry name" value="HisK_dim/P_dom"/>
</dbReference>
<keyword evidence="12" id="KW-0902">Two-component regulatory system</keyword>
<organism evidence="16 17">
    <name type="scientific">Buchananella hordeovulneris</name>
    <dbReference type="NCBI Taxonomy" id="52770"/>
    <lineage>
        <taxon>Bacteria</taxon>
        <taxon>Bacillati</taxon>
        <taxon>Actinomycetota</taxon>
        <taxon>Actinomycetes</taxon>
        <taxon>Actinomycetales</taxon>
        <taxon>Actinomycetaceae</taxon>
        <taxon>Buchananella</taxon>
    </lineage>
</organism>
<dbReference type="SMART" id="SM00387">
    <property type="entry name" value="HATPase_c"/>
    <property type="match status" value="1"/>
</dbReference>
<comment type="caution">
    <text evidence="16">The sequence shown here is derived from an EMBL/GenBank/DDBJ whole genome shotgun (WGS) entry which is preliminary data.</text>
</comment>
<reference evidence="17" key="1">
    <citation type="submission" date="2016-12" db="EMBL/GenBank/DDBJ databases">
        <authorList>
            <person name="Meng X."/>
        </authorList>
    </citation>
    <scope>NUCLEOTIDE SEQUENCE [LARGE SCALE GENOMIC DNA]</scope>
    <source>
        <strain evidence="17">DSM 20732</strain>
    </source>
</reference>
<dbReference type="InterPro" id="IPR050980">
    <property type="entry name" value="2C_sensor_his_kinase"/>
</dbReference>
<keyword evidence="9" id="KW-0418">Kinase</keyword>
<evidence type="ECO:0000256" key="6">
    <source>
        <dbReference type="ARBA" id="ARBA00022679"/>
    </source>
</evidence>
<evidence type="ECO:0000256" key="12">
    <source>
        <dbReference type="ARBA" id="ARBA00023012"/>
    </source>
</evidence>
<comment type="catalytic activity">
    <reaction evidence="1">
        <text>ATP + protein L-histidine = ADP + protein N-phospho-L-histidine.</text>
        <dbReference type="EC" id="2.7.13.3"/>
    </reaction>
</comment>
<keyword evidence="11 13" id="KW-1133">Transmembrane helix</keyword>
<evidence type="ECO:0000256" key="4">
    <source>
        <dbReference type="ARBA" id="ARBA00022475"/>
    </source>
</evidence>
<evidence type="ECO:0000256" key="7">
    <source>
        <dbReference type="ARBA" id="ARBA00022692"/>
    </source>
</evidence>
<evidence type="ECO:0000256" key="10">
    <source>
        <dbReference type="ARBA" id="ARBA00022840"/>
    </source>
</evidence>
<proteinExistence type="predicted"/>
<dbReference type="PANTHER" id="PTHR44936:SF10">
    <property type="entry name" value="SENSOR PROTEIN RSTB"/>
    <property type="match status" value="1"/>
</dbReference>
<dbReference type="InterPro" id="IPR003660">
    <property type="entry name" value="HAMP_dom"/>
</dbReference>
<dbReference type="CDD" id="cd00082">
    <property type="entry name" value="HisKA"/>
    <property type="match status" value="1"/>
</dbReference>
<evidence type="ECO:0000259" key="14">
    <source>
        <dbReference type="PROSITE" id="PS50109"/>
    </source>
</evidence>
<dbReference type="Pfam" id="PF00512">
    <property type="entry name" value="HisKA"/>
    <property type="match status" value="1"/>
</dbReference>
<keyword evidence="6" id="KW-0808">Transferase</keyword>
<dbReference type="Pfam" id="PF02518">
    <property type="entry name" value="HATPase_c"/>
    <property type="match status" value="1"/>
</dbReference>
<evidence type="ECO:0000256" key="3">
    <source>
        <dbReference type="ARBA" id="ARBA00012438"/>
    </source>
</evidence>
<dbReference type="EC" id="2.7.13.3" evidence="3"/>
<evidence type="ECO:0000259" key="15">
    <source>
        <dbReference type="PROSITE" id="PS50885"/>
    </source>
</evidence>
<dbReference type="InterPro" id="IPR036097">
    <property type="entry name" value="HisK_dim/P_sf"/>
</dbReference>
<dbReference type="GO" id="GO:0005524">
    <property type="term" value="F:ATP binding"/>
    <property type="evidence" value="ECO:0007669"/>
    <property type="project" value="UniProtKB-KW"/>
</dbReference>
<dbReference type="SUPFAM" id="SSF47384">
    <property type="entry name" value="Homodimeric domain of signal transducing histidine kinase"/>
    <property type="match status" value="1"/>
</dbReference>
<evidence type="ECO:0000256" key="11">
    <source>
        <dbReference type="ARBA" id="ARBA00022989"/>
    </source>
</evidence>
<dbReference type="PROSITE" id="PS50885">
    <property type="entry name" value="HAMP"/>
    <property type="match status" value="1"/>
</dbReference>
<dbReference type="GO" id="GO:0005886">
    <property type="term" value="C:plasma membrane"/>
    <property type="evidence" value="ECO:0007669"/>
    <property type="project" value="UniProtKB-SubCell"/>
</dbReference>
<evidence type="ECO:0000256" key="2">
    <source>
        <dbReference type="ARBA" id="ARBA00004651"/>
    </source>
</evidence>
<feature type="domain" description="HAMP" evidence="15">
    <location>
        <begin position="151"/>
        <end position="203"/>
    </location>
</feature>
<protein>
    <recommendedName>
        <fullName evidence="3">histidine kinase</fullName>
        <ecNumber evidence="3">2.7.13.3</ecNumber>
    </recommendedName>
</protein>
<dbReference type="PROSITE" id="PS50109">
    <property type="entry name" value="HIS_KIN"/>
    <property type="match status" value="1"/>
</dbReference>
<dbReference type="Gene3D" id="6.10.340.10">
    <property type="match status" value="1"/>
</dbReference>
<dbReference type="InterPro" id="IPR003594">
    <property type="entry name" value="HATPase_dom"/>
</dbReference>
<dbReference type="Gene3D" id="1.10.287.130">
    <property type="match status" value="1"/>
</dbReference>
<keyword evidence="7 13" id="KW-0812">Transmembrane</keyword>
<keyword evidence="4" id="KW-1003">Cell membrane</keyword>
<dbReference type="CDD" id="cd00075">
    <property type="entry name" value="HATPase"/>
    <property type="match status" value="1"/>
</dbReference>
<dbReference type="InParanoid" id="A0A1Q5PUF1"/>
<dbReference type="GO" id="GO:0000155">
    <property type="term" value="F:phosphorelay sensor kinase activity"/>
    <property type="evidence" value="ECO:0007669"/>
    <property type="project" value="InterPro"/>
</dbReference>
<dbReference type="RefSeq" id="WP_073825673.1">
    <property type="nucleotide sequence ID" value="NZ_MQVS01000010.1"/>
</dbReference>
<feature type="transmembrane region" description="Helical" evidence="13">
    <location>
        <begin position="127"/>
        <end position="150"/>
    </location>
</feature>
<dbReference type="Proteomes" id="UP000185612">
    <property type="component" value="Unassembled WGS sequence"/>
</dbReference>
<dbReference type="SUPFAM" id="SSF55874">
    <property type="entry name" value="ATPase domain of HSP90 chaperone/DNA topoisomerase II/histidine kinase"/>
    <property type="match status" value="1"/>
</dbReference>
<evidence type="ECO:0000313" key="16">
    <source>
        <dbReference type="EMBL" id="OKL51112.1"/>
    </source>
</evidence>
<keyword evidence="10" id="KW-0067">ATP-binding</keyword>